<proteinExistence type="predicted"/>
<feature type="region of interest" description="Disordered" evidence="1">
    <location>
        <begin position="34"/>
        <end position="59"/>
    </location>
</feature>
<protein>
    <submittedName>
        <fullName evidence="2">Uncharacterized protein</fullName>
    </submittedName>
</protein>
<gene>
    <name evidence="2" type="ORF">F3Y22_tig00111238pilonHSYRG00059</name>
</gene>
<evidence type="ECO:0000256" key="1">
    <source>
        <dbReference type="SAM" id="MobiDB-lite"/>
    </source>
</evidence>
<dbReference type="PANTHER" id="PTHR34210:SF1">
    <property type="entry name" value="OS03G0274700 PROTEIN"/>
    <property type="match status" value="1"/>
</dbReference>
<evidence type="ECO:0000313" key="2">
    <source>
        <dbReference type="EMBL" id="KAE8682467.1"/>
    </source>
</evidence>
<evidence type="ECO:0000313" key="3">
    <source>
        <dbReference type="Proteomes" id="UP000436088"/>
    </source>
</evidence>
<sequence length="151" mass="17247">MRRKGQYVDSGGNAYASAQMQHMPAQRMEVKSDQFQGQLEAFTPERDQPYQTPKSDGQWRDEFLRKESLVRLQQYQQAVMDYYPRTVNNPHGYGSIAAVGDAHRGYNSDNFDSYGERSRFLGGARDQGFEPKGSYQGGVHVILVHDITEFD</sequence>
<dbReference type="Proteomes" id="UP000436088">
    <property type="component" value="Unassembled WGS sequence"/>
</dbReference>
<dbReference type="PANTHER" id="PTHR34210">
    <property type="entry name" value="OS01G0252900 PROTEIN"/>
    <property type="match status" value="1"/>
</dbReference>
<reference evidence="2" key="1">
    <citation type="submission" date="2019-09" db="EMBL/GenBank/DDBJ databases">
        <title>Draft genome information of white flower Hibiscus syriacus.</title>
        <authorList>
            <person name="Kim Y.-M."/>
        </authorList>
    </citation>
    <scope>NUCLEOTIDE SEQUENCE [LARGE SCALE GENOMIC DNA]</scope>
    <source>
        <strain evidence="2">YM2019G1</strain>
    </source>
</reference>
<name>A0A6A2YSZ5_HIBSY</name>
<accession>A0A6A2YSZ5</accession>
<comment type="caution">
    <text evidence="2">The sequence shown here is derived from an EMBL/GenBank/DDBJ whole genome shotgun (WGS) entry which is preliminary data.</text>
</comment>
<organism evidence="2 3">
    <name type="scientific">Hibiscus syriacus</name>
    <name type="common">Rose of Sharon</name>
    <dbReference type="NCBI Taxonomy" id="106335"/>
    <lineage>
        <taxon>Eukaryota</taxon>
        <taxon>Viridiplantae</taxon>
        <taxon>Streptophyta</taxon>
        <taxon>Embryophyta</taxon>
        <taxon>Tracheophyta</taxon>
        <taxon>Spermatophyta</taxon>
        <taxon>Magnoliopsida</taxon>
        <taxon>eudicotyledons</taxon>
        <taxon>Gunneridae</taxon>
        <taxon>Pentapetalae</taxon>
        <taxon>rosids</taxon>
        <taxon>malvids</taxon>
        <taxon>Malvales</taxon>
        <taxon>Malvaceae</taxon>
        <taxon>Malvoideae</taxon>
        <taxon>Hibiscus</taxon>
    </lineage>
</organism>
<keyword evidence="3" id="KW-1185">Reference proteome</keyword>
<dbReference type="AlphaFoldDB" id="A0A6A2YSZ5"/>
<dbReference type="EMBL" id="VEPZ02001279">
    <property type="protein sequence ID" value="KAE8682467.1"/>
    <property type="molecule type" value="Genomic_DNA"/>
</dbReference>